<reference evidence="2 3" key="1">
    <citation type="submission" date="2023-11" db="EMBL/GenBank/DDBJ databases">
        <title>The common occurrence of Acinetobacte faecalis in cattle feces and its emended description.</title>
        <authorList>
            <person name="Kyselkova M."/>
            <person name="Xanthopoulou K."/>
            <person name="Shestivska V."/>
            <person name="Spanelova P."/>
            <person name="Maixnerova M."/>
            <person name="Higgins P.G."/>
            <person name="Nemec A."/>
        </authorList>
    </citation>
    <scope>NUCLEOTIDE SEQUENCE [LARGE SCALE GENOMIC DNA]</scope>
    <source>
        <strain evidence="2 3">ANC 7483</strain>
    </source>
</reference>
<dbReference type="EMBL" id="JAXHPL010000011">
    <property type="protein sequence ID" value="MDY6486261.1"/>
    <property type="molecule type" value="Genomic_DNA"/>
</dbReference>
<dbReference type="AlphaFoldDB" id="A0AB35UZ40"/>
<accession>A0AB35UZ40</accession>
<organism evidence="2 3">
    <name type="scientific">Acinetobacter faecalis</name>
    <dbReference type="NCBI Taxonomy" id="2665161"/>
    <lineage>
        <taxon>Bacteria</taxon>
        <taxon>Pseudomonadati</taxon>
        <taxon>Pseudomonadota</taxon>
        <taxon>Gammaproteobacteria</taxon>
        <taxon>Moraxellales</taxon>
        <taxon>Moraxellaceae</taxon>
        <taxon>Acinetobacter</taxon>
    </lineage>
</organism>
<evidence type="ECO:0000313" key="2">
    <source>
        <dbReference type="EMBL" id="MDY6486261.1"/>
    </source>
</evidence>
<evidence type="ECO:0000259" key="1">
    <source>
        <dbReference type="Pfam" id="PF04168"/>
    </source>
</evidence>
<dbReference type="InterPro" id="IPR007296">
    <property type="entry name" value="DUF403"/>
</dbReference>
<dbReference type="RefSeq" id="WP_321099325.1">
    <property type="nucleotide sequence ID" value="NZ_JAXHPL010000011.1"/>
</dbReference>
<name>A0AB35UZ40_9GAMM</name>
<sequence>MILLNTSAENIFWLGRYISRIQYLCHQFPFKKDDQAIQYAQAFCWPAFDATSLNELVLDENHPASFKQQFVCTKDNIHSLRGVLTAYGYAELNKLIAVASENPSYICDVVGECLDVLEAESHDVFLFFKLGQNIEQIDRLIRLKLDITEALQELSIVITLLEDLGWGAITEAWDRLLSQKNADNFYEFSDCIHQMFEVDA</sequence>
<comment type="caution">
    <text evidence="2">The sequence shown here is derived from an EMBL/GenBank/DDBJ whole genome shotgun (WGS) entry which is preliminary data.</text>
</comment>
<evidence type="ECO:0000313" key="3">
    <source>
        <dbReference type="Proteomes" id="UP001278995"/>
    </source>
</evidence>
<dbReference type="Proteomes" id="UP001278995">
    <property type="component" value="Unassembled WGS sequence"/>
</dbReference>
<protein>
    <submittedName>
        <fullName evidence="2">Alpha-E domain-containing protein</fullName>
    </submittedName>
</protein>
<proteinExistence type="predicted"/>
<dbReference type="Pfam" id="PF04168">
    <property type="entry name" value="Alpha-E"/>
    <property type="match status" value="1"/>
</dbReference>
<gene>
    <name evidence="2" type="ORF">SKM51_03445</name>
</gene>
<feature type="domain" description="DUF403" evidence="1">
    <location>
        <begin position="7"/>
        <end position="151"/>
    </location>
</feature>